<name>A0AAV2QSA4_MEGNR</name>
<keyword evidence="3" id="KW-1185">Reference proteome</keyword>
<dbReference type="AlphaFoldDB" id="A0AAV2QSA4"/>
<keyword evidence="1" id="KW-0812">Transmembrane</keyword>
<comment type="caution">
    <text evidence="2">The sequence shown here is derived from an EMBL/GenBank/DDBJ whole genome shotgun (WGS) entry which is preliminary data.</text>
</comment>
<keyword evidence="1" id="KW-0472">Membrane</keyword>
<reference evidence="2 3" key="1">
    <citation type="submission" date="2024-05" db="EMBL/GenBank/DDBJ databases">
        <authorList>
            <person name="Wallberg A."/>
        </authorList>
    </citation>
    <scope>NUCLEOTIDE SEQUENCE [LARGE SCALE GENOMIC DNA]</scope>
</reference>
<evidence type="ECO:0000313" key="3">
    <source>
        <dbReference type="Proteomes" id="UP001497623"/>
    </source>
</evidence>
<evidence type="ECO:0000256" key="1">
    <source>
        <dbReference type="SAM" id="Phobius"/>
    </source>
</evidence>
<feature type="non-terminal residue" evidence="2">
    <location>
        <position position="1"/>
    </location>
</feature>
<sequence>SQCQSEQRCCYTRCELEALSVVKMWHLVLLVVFMVMACVLFVVGVIQCICCGKNNSGRSNTTQSYGHSNTVHFSGGGGHIGFGGGGGSYGGDGGSGGGGSGGGGGGGGDGGGGC</sequence>
<dbReference type="Proteomes" id="UP001497623">
    <property type="component" value="Unassembled WGS sequence"/>
</dbReference>
<evidence type="ECO:0000313" key="2">
    <source>
        <dbReference type="EMBL" id="CAL4099510.1"/>
    </source>
</evidence>
<organism evidence="2 3">
    <name type="scientific">Meganyctiphanes norvegica</name>
    <name type="common">Northern krill</name>
    <name type="synonym">Thysanopoda norvegica</name>
    <dbReference type="NCBI Taxonomy" id="48144"/>
    <lineage>
        <taxon>Eukaryota</taxon>
        <taxon>Metazoa</taxon>
        <taxon>Ecdysozoa</taxon>
        <taxon>Arthropoda</taxon>
        <taxon>Crustacea</taxon>
        <taxon>Multicrustacea</taxon>
        <taxon>Malacostraca</taxon>
        <taxon>Eumalacostraca</taxon>
        <taxon>Eucarida</taxon>
        <taxon>Euphausiacea</taxon>
        <taxon>Euphausiidae</taxon>
        <taxon>Meganyctiphanes</taxon>
    </lineage>
</organism>
<feature type="transmembrane region" description="Helical" evidence="1">
    <location>
        <begin position="25"/>
        <end position="50"/>
    </location>
</feature>
<proteinExistence type="predicted"/>
<keyword evidence="1" id="KW-1133">Transmembrane helix</keyword>
<protein>
    <submittedName>
        <fullName evidence="2">Uncharacterized protein</fullName>
    </submittedName>
</protein>
<gene>
    <name evidence="2" type="ORF">MNOR_LOCUS16509</name>
</gene>
<dbReference type="EMBL" id="CAXKWB010010886">
    <property type="protein sequence ID" value="CAL4099510.1"/>
    <property type="molecule type" value="Genomic_DNA"/>
</dbReference>
<accession>A0AAV2QSA4</accession>